<dbReference type="Ensembl" id="ENSNBRT00000032077.1">
    <property type="protein sequence ID" value="ENSNBRP00000031284.1"/>
    <property type="gene ID" value="ENSNBRG00000023760.1"/>
</dbReference>
<comment type="pathway">
    <text evidence="3">Amino-acid biosynthesis; S-adenosyl-L-methionine biosynthesis; S-adenosyl-L-methionine from L-methionine: step 1/1.</text>
</comment>
<proteinExistence type="inferred from homology"/>
<dbReference type="Bgee" id="ENSNBRG00000023760">
    <property type="expression patterns" value="Expressed in skeletal muscle tissue and 1 other cell type or tissue"/>
</dbReference>
<evidence type="ECO:0000256" key="11">
    <source>
        <dbReference type="ARBA" id="ARBA00022840"/>
    </source>
</evidence>
<name>A0A3Q4NAT1_NEOBR</name>
<keyword evidence="10" id="KW-0547">Nucleotide-binding</keyword>
<keyword evidence="7" id="KW-0554">One-carbon metabolism</keyword>
<dbReference type="InterPro" id="IPR022628">
    <property type="entry name" value="S-AdoMet_synt_N"/>
</dbReference>
<keyword evidence="8" id="KW-0808">Transferase</keyword>
<dbReference type="InterPro" id="IPR022631">
    <property type="entry name" value="ADOMET_SYNTHASE_CS"/>
</dbReference>
<dbReference type="GO" id="GO:0004478">
    <property type="term" value="F:methionine adenosyltransferase activity"/>
    <property type="evidence" value="ECO:0007669"/>
    <property type="project" value="UniProtKB-EC"/>
</dbReference>
<evidence type="ECO:0000313" key="17">
    <source>
        <dbReference type="Ensembl" id="ENSNBRP00000031284.1"/>
    </source>
</evidence>
<evidence type="ECO:0000256" key="7">
    <source>
        <dbReference type="ARBA" id="ARBA00022563"/>
    </source>
</evidence>
<organism evidence="17 18">
    <name type="scientific">Neolamprologus brichardi</name>
    <name type="common">Fairy cichlid</name>
    <name type="synonym">Lamprologus brichardi</name>
    <dbReference type="NCBI Taxonomy" id="32507"/>
    <lineage>
        <taxon>Eukaryota</taxon>
        <taxon>Metazoa</taxon>
        <taxon>Chordata</taxon>
        <taxon>Craniata</taxon>
        <taxon>Vertebrata</taxon>
        <taxon>Euteleostomi</taxon>
        <taxon>Actinopterygii</taxon>
        <taxon>Neopterygii</taxon>
        <taxon>Teleostei</taxon>
        <taxon>Neoteleostei</taxon>
        <taxon>Acanthomorphata</taxon>
        <taxon>Ovalentaria</taxon>
        <taxon>Cichlomorphae</taxon>
        <taxon>Cichliformes</taxon>
        <taxon>Cichlidae</taxon>
        <taxon>African cichlids</taxon>
        <taxon>Pseudocrenilabrinae</taxon>
        <taxon>Lamprologini</taxon>
        <taxon>Neolamprologus</taxon>
    </lineage>
</organism>
<reference evidence="17" key="1">
    <citation type="submission" date="2025-08" db="UniProtKB">
        <authorList>
            <consortium name="Ensembl"/>
        </authorList>
    </citation>
    <scope>IDENTIFICATION</scope>
</reference>
<evidence type="ECO:0000256" key="14">
    <source>
        <dbReference type="ARBA" id="ARBA00048344"/>
    </source>
</evidence>
<reference evidence="17" key="2">
    <citation type="submission" date="2025-09" db="UniProtKB">
        <authorList>
            <consortium name="Ensembl"/>
        </authorList>
    </citation>
    <scope>IDENTIFICATION</scope>
</reference>
<evidence type="ECO:0000256" key="8">
    <source>
        <dbReference type="ARBA" id="ARBA00022679"/>
    </source>
</evidence>
<dbReference type="PANTHER" id="PTHR11964">
    <property type="entry name" value="S-ADENOSYLMETHIONINE SYNTHETASE"/>
    <property type="match status" value="1"/>
</dbReference>
<dbReference type="InterPro" id="IPR022636">
    <property type="entry name" value="S-AdoMet_synthetase_sfam"/>
</dbReference>
<dbReference type="SUPFAM" id="SSF55973">
    <property type="entry name" value="S-adenosylmethionine synthetase"/>
    <property type="match status" value="2"/>
</dbReference>
<evidence type="ECO:0000256" key="12">
    <source>
        <dbReference type="ARBA" id="ARBA00022842"/>
    </source>
</evidence>
<dbReference type="OMA" id="TENIHAR"/>
<dbReference type="AlphaFoldDB" id="A0A3Q4NAT1"/>
<feature type="domain" description="S-adenosylmethionine synthetase N-terminal" evidence="15">
    <location>
        <begin position="16"/>
        <end position="73"/>
    </location>
</feature>
<evidence type="ECO:0000259" key="15">
    <source>
        <dbReference type="Pfam" id="PF00438"/>
    </source>
</evidence>
<evidence type="ECO:0000259" key="16">
    <source>
        <dbReference type="Pfam" id="PF02772"/>
    </source>
</evidence>
<keyword evidence="9" id="KW-0479">Metal-binding</keyword>
<evidence type="ECO:0000256" key="4">
    <source>
        <dbReference type="ARBA" id="ARBA00009685"/>
    </source>
</evidence>
<dbReference type="GO" id="GO:0005524">
    <property type="term" value="F:ATP binding"/>
    <property type="evidence" value="ECO:0007669"/>
    <property type="project" value="UniProtKB-KW"/>
</dbReference>
<keyword evidence="13" id="KW-0630">Potassium</keyword>
<evidence type="ECO:0000256" key="5">
    <source>
        <dbReference type="ARBA" id="ARBA00012828"/>
    </source>
</evidence>
<keyword evidence="6" id="KW-0963">Cytoplasm</keyword>
<evidence type="ECO:0000256" key="13">
    <source>
        <dbReference type="ARBA" id="ARBA00022958"/>
    </source>
</evidence>
<dbReference type="EC" id="2.5.1.6" evidence="5"/>
<dbReference type="STRING" id="32507.ENSNBRP00000031284"/>
<dbReference type="InterPro" id="IPR002133">
    <property type="entry name" value="S-AdoMet_synthetase"/>
</dbReference>
<dbReference type="GeneTree" id="ENSGT00950000183185"/>
<keyword evidence="12" id="KW-0460">Magnesium</keyword>
<dbReference type="GO" id="GO:0046872">
    <property type="term" value="F:metal ion binding"/>
    <property type="evidence" value="ECO:0007669"/>
    <property type="project" value="UniProtKB-KW"/>
</dbReference>
<comment type="similarity">
    <text evidence="4">Belongs to the AdoMet synthase family.</text>
</comment>
<comment type="cofactor">
    <cofactor evidence="1">
        <name>Mg(2+)</name>
        <dbReference type="ChEBI" id="CHEBI:18420"/>
    </cofactor>
</comment>
<keyword evidence="18" id="KW-1185">Reference proteome</keyword>
<dbReference type="Gene3D" id="3.30.300.10">
    <property type="match status" value="4"/>
</dbReference>
<dbReference type="FunFam" id="3.30.300.10:FF:000003">
    <property type="entry name" value="S-adenosylmethionine synthase"/>
    <property type="match status" value="1"/>
</dbReference>
<dbReference type="FunFam" id="3.30.300.10:FF:000011">
    <property type="entry name" value="S-adenosylmethionine synthase"/>
    <property type="match status" value="1"/>
</dbReference>
<evidence type="ECO:0000256" key="3">
    <source>
        <dbReference type="ARBA" id="ARBA00005224"/>
    </source>
</evidence>
<dbReference type="GO" id="GO:0006730">
    <property type="term" value="P:one-carbon metabolic process"/>
    <property type="evidence" value="ECO:0007669"/>
    <property type="project" value="UniProtKB-KW"/>
</dbReference>
<evidence type="ECO:0000256" key="9">
    <source>
        <dbReference type="ARBA" id="ARBA00022723"/>
    </source>
</evidence>
<keyword evidence="11" id="KW-0067">ATP-binding</keyword>
<dbReference type="Pfam" id="PF02772">
    <property type="entry name" value="S-AdoMet_synt_M"/>
    <property type="match status" value="1"/>
</dbReference>
<evidence type="ECO:0000256" key="1">
    <source>
        <dbReference type="ARBA" id="ARBA00001946"/>
    </source>
</evidence>
<comment type="catalytic activity">
    <reaction evidence="14">
        <text>L-methionine + ATP + H2O = S-adenosyl-L-methionine + phosphate + diphosphate</text>
        <dbReference type="Rhea" id="RHEA:21080"/>
        <dbReference type="ChEBI" id="CHEBI:15377"/>
        <dbReference type="ChEBI" id="CHEBI:30616"/>
        <dbReference type="ChEBI" id="CHEBI:33019"/>
        <dbReference type="ChEBI" id="CHEBI:43474"/>
        <dbReference type="ChEBI" id="CHEBI:57844"/>
        <dbReference type="ChEBI" id="CHEBI:59789"/>
        <dbReference type="EC" id="2.5.1.6"/>
    </reaction>
</comment>
<sequence>MNGTVNVSDERTPHDFMFTSESVGEGHPGELLLILFFPDKICDQISDAVLDAHLRQDPDAKVACGAMLSNENIPFLLFPLFFQGFDYKTCNVLVALEQQSPDIAQGVHIDRMESEIGAGDQGLMFGYATDETEECMPLTIVLAHKLNAKLAELRRNGTVPWLRPDSKTQVTVHYAQENGAVIPKRVHTVVISVQHDDNVCVEEQKKVLKEKVIKAVVPSRYLDEDTVYHLQPSGRFVIGGPQVKSREHSRSPNTV</sequence>
<comment type="cofactor">
    <cofactor evidence="2">
        <name>K(+)</name>
        <dbReference type="ChEBI" id="CHEBI:29103"/>
    </cofactor>
</comment>
<dbReference type="Pfam" id="PF00438">
    <property type="entry name" value="S-AdoMet_synt_N"/>
    <property type="match status" value="1"/>
</dbReference>
<accession>A0A3Q4NAT1</accession>
<dbReference type="PROSITE" id="PS00376">
    <property type="entry name" value="ADOMET_SYNTHASE_1"/>
    <property type="match status" value="1"/>
</dbReference>
<evidence type="ECO:0000256" key="10">
    <source>
        <dbReference type="ARBA" id="ARBA00022741"/>
    </source>
</evidence>
<feature type="domain" description="S-adenosylmethionine synthetase central" evidence="16">
    <location>
        <begin position="115"/>
        <end position="236"/>
    </location>
</feature>
<dbReference type="Proteomes" id="UP000261580">
    <property type="component" value="Unassembled WGS sequence"/>
</dbReference>
<protein>
    <recommendedName>
        <fullName evidence="5">methionine adenosyltransferase</fullName>
        <ecNumber evidence="5">2.5.1.6</ecNumber>
    </recommendedName>
</protein>
<dbReference type="GO" id="GO:0006556">
    <property type="term" value="P:S-adenosylmethionine biosynthetic process"/>
    <property type="evidence" value="ECO:0007669"/>
    <property type="project" value="InterPro"/>
</dbReference>
<evidence type="ECO:0000256" key="2">
    <source>
        <dbReference type="ARBA" id="ARBA00001958"/>
    </source>
</evidence>
<evidence type="ECO:0000313" key="18">
    <source>
        <dbReference type="Proteomes" id="UP000261580"/>
    </source>
</evidence>
<evidence type="ECO:0000256" key="6">
    <source>
        <dbReference type="ARBA" id="ARBA00022490"/>
    </source>
</evidence>
<dbReference type="InterPro" id="IPR022629">
    <property type="entry name" value="S-AdoMet_synt_central"/>
</dbReference>